<dbReference type="Gene3D" id="3.90.280.10">
    <property type="entry name" value="PEBP-like"/>
    <property type="match status" value="1"/>
</dbReference>
<feature type="chain" id="PRO_5037209852" evidence="1">
    <location>
        <begin position="26"/>
        <end position="196"/>
    </location>
</feature>
<accession>A0A948W7Y7</accession>
<keyword evidence="1" id="KW-0732">Signal</keyword>
<name>A0A948W7Y7_UNCEI</name>
<evidence type="ECO:0000313" key="3">
    <source>
        <dbReference type="Proteomes" id="UP000777784"/>
    </source>
</evidence>
<comment type="caution">
    <text evidence="2">The sequence shown here is derived from an EMBL/GenBank/DDBJ whole genome shotgun (WGS) entry which is preliminary data.</text>
</comment>
<dbReference type="Pfam" id="PF01161">
    <property type="entry name" value="PBP"/>
    <property type="match status" value="1"/>
</dbReference>
<dbReference type="InterPro" id="IPR036610">
    <property type="entry name" value="PEBP-like_sf"/>
</dbReference>
<dbReference type="InterPro" id="IPR008914">
    <property type="entry name" value="PEBP"/>
</dbReference>
<dbReference type="PANTHER" id="PTHR30289:SF1">
    <property type="entry name" value="PEBP (PHOSPHATIDYLETHANOLAMINE-BINDING PROTEIN) FAMILY PROTEIN"/>
    <property type="match status" value="1"/>
</dbReference>
<reference evidence="2" key="1">
    <citation type="submission" date="2021-05" db="EMBL/GenBank/DDBJ databases">
        <title>Energy efficiency and biological interactions define the core microbiome of deep oligotrophic groundwater.</title>
        <authorList>
            <person name="Mehrshad M."/>
            <person name="Lopez-Fernandez M."/>
            <person name="Bell E."/>
            <person name="Bernier-Latmani R."/>
            <person name="Bertilsson S."/>
            <person name="Dopson M."/>
        </authorList>
    </citation>
    <scope>NUCLEOTIDE SEQUENCE</scope>
    <source>
        <strain evidence="2">Modern_marine.mb.64</strain>
    </source>
</reference>
<dbReference type="EMBL" id="JAHJDP010000099">
    <property type="protein sequence ID" value="MBU2692755.1"/>
    <property type="molecule type" value="Genomic_DNA"/>
</dbReference>
<dbReference type="CDD" id="cd00865">
    <property type="entry name" value="PEBP_bact_arch"/>
    <property type="match status" value="1"/>
</dbReference>
<evidence type="ECO:0000256" key="1">
    <source>
        <dbReference type="SAM" id="SignalP"/>
    </source>
</evidence>
<dbReference type="InterPro" id="IPR005247">
    <property type="entry name" value="YbhB_YbcL/LppC-like"/>
</dbReference>
<evidence type="ECO:0000313" key="2">
    <source>
        <dbReference type="EMBL" id="MBU2692755.1"/>
    </source>
</evidence>
<proteinExistence type="predicted"/>
<dbReference type="NCBIfam" id="TIGR00481">
    <property type="entry name" value="YbhB/YbcL family Raf kinase inhibitor-like protein"/>
    <property type="match status" value="1"/>
</dbReference>
<dbReference type="PANTHER" id="PTHR30289">
    <property type="entry name" value="UNCHARACTERIZED PROTEIN YBCL-RELATED"/>
    <property type="match status" value="1"/>
</dbReference>
<gene>
    <name evidence="2" type="ORF">KJ970_17700</name>
</gene>
<dbReference type="Proteomes" id="UP000777784">
    <property type="component" value="Unassembled WGS sequence"/>
</dbReference>
<dbReference type="AlphaFoldDB" id="A0A948W7Y7"/>
<protein>
    <submittedName>
        <fullName evidence="2">YbhB/YbcL family Raf kinase inhibitor-like protein</fullName>
    </submittedName>
</protein>
<sequence>MPYRSAIVIALLLMLPPLCGSSALGDESKEMKPGSTPMKPMEFERLELTSPVFENGKTIPILFTCDGVDASPPLNWDRVPEGTRSFALFCDDPDAPHGNWVHWVIFNIPPDSTSLPQGLPRVEILPDSTRQGLTDFKVPGYGGPCPPSGIHRYFFLLYALDTVLEFEKTPHKPDVEKAAQGHVIGKGLLMGTYTRE</sequence>
<dbReference type="SUPFAM" id="SSF49777">
    <property type="entry name" value="PEBP-like"/>
    <property type="match status" value="1"/>
</dbReference>
<organism evidence="2 3">
    <name type="scientific">Eiseniibacteriota bacterium</name>
    <dbReference type="NCBI Taxonomy" id="2212470"/>
    <lineage>
        <taxon>Bacteria</taxon>
        <taxon>Candidatus Eiseniibacteriota</taxon>
    </lineage>
</organism>
<feature type="signal peptide" evidence="1">
    <location>
        <begin position="1"/>
        <end position="25"/>
    </location>
</feature>